<keyword evidence="1" id="KW-0472">Membrane</keyword>
<dbReference type="AlphaFoldDB" id="I3T7D4"/>
<accession>I3T7D4</accession>
<feature type="domain" description="Late nodulin" evidence="2">
    <location>
        <begin position="7"/>
        <end position="63"/>
    </location>
</feature>
<keyword evidence="1" id="KW-0812">Transmembrane</keyword>
<dbReference type="EMBL" id="BT148632">
    <property type="protein sequence ID" value="AFK48426.1"/>
    <property type="molecule type" value="mRNA"/>
</dbReference>
<gene>
    <name evidence="4" type="ORF">MtrunA17_Chr4g0007841</name>
</gene>
<reference evidence="4" key="2">
    <citation type="journal article" date="2018" name="Nat. Plants">
        <title>Whole-genome landscape of Medicago truncatula symbiotic genes.</title>
        <authorList>
            <person name="Pecrix Y."/>
            <person name="Gamas P."/>
            <person name="Carrere S."/>
        </authorList>
    </citation>
    <scope>NUCLEOTIDE SEQUENCE</scope>
    <source>
        <tissue evidence="4">Leaves</tissue>
    </source>
</reference>
<dbReference type="InterPro" id="IPR009810">
    <property type="entry name" value="Nodulin_late_dom"/>
</dbReference>
<dbReference type="GO" id="GO:0046872">
    <property type="term" value="F:metal ion binding"/>
    <property type="evidence" value="ECO:0007669"/>
    <property type="project" value="InterPro"/>
</dbReference>
<evidence type="ECO:0000313" key="3">
    <source>
        <dbReference type="EMBL" id="AFK48426.1"/>
    </source>
</evidence>
<feature type="transmembrane region" description="Helical" evidence="1">
    <location>
        <begin position="12"/>
        <end position="39"/>
    </location>
</feature>
<dbReference type="Proteomes" id="UP000265566">
    <property type="component" value="Chromosome 4"/>
</dbReference>
<evidence type="ECO:0000259" key="2">
    <source>
        <dbReference type="Pfam" id="PF07127"/>
    </source>
</evidence>
<sequence>MQIGKNMVKTPKLVYVLILFLSIFLSMIVSNSSFLGTFISSCKRDKDCPKLYGANFRCRKGTCVPPI</sequence>
<name>I3T7D4_MEDTR</name>
<reference evidence="3" key="1">
    <citation type="submission" date="2012-05" db="EMBL/GenBank/DDBJ databases">
        <authorList>
            <person name="Krishnakumar V."/>
            <person name="Cheung F."/>
            <person name="Xiao Y."/>
            <person name="Chan A."/>
            <person name="Moskal W.A."/>
            <person name="Town C.D."/>
        </authorList>
    </citation>
    <scope>NUCLEOTIDE SEQUENCE</scope>
</reference>
<evidence type="ECO:0000313" key="4">
    <source>
        <dbReference type="EMBL" id="RHN58944.1"/>
    </source>
</evidence>
<dbReference type="Gramene" id="rna20904">
    <property type="protein sequence ID" value="RHN58944.1"/>
    <property type="gene ID" value="gene20904"/>
</dbReference>
<evidence type="ECO:0000256" key="1">
    <source>
        <dbReference type="SAM" id="Phobius"/>
    </source>
</evidence>
<dbReference type="Pfam" id="PF07127">
    <property type="entry name" value="Nodulin_late"/>
    <property type="match status" value="1"/>
</dbReference>
<proteinExistence type="evidence at transcript level"/>
<dbReference type="EMBL" id="PSQE01000004">
    <property type="protein sequence ID" value="RHN58944.1"/>
    <property type="molecule type" value="Genomic_DNA"/>
</dbReference>
<protein>
    <submittedName>
        <fullName evidence="4">Putative Late nodulin</fullName>
    </submittedName>
</protein>
<organism evidence="3">
    <name type="scientific">Medicago truncatula</name>
    <name type="common">Barrel medic</name>
    <name type="synonym">Medicago tribuloides</name>
    <dbReference type="NCBI Taxonomy" id="3880"/>
    <lineage>
        <taxon>Eukaryota</taxon>
        <taxon>Viridiplantae</taxon>
        <taxon>Streptophyta</taxon>
        <taxon>Embryophyta</taxon>
        <taxon>Tracheophyta</taxon>
        <taxon>Spermatophyta</taxon>
        <taxon>Magnoliopsida</taxon>
        <taxon>eudicotyledons</taxon>
        <taxon>Gunneridae</taxon>
        <taxon>Pentapetalae</taxon>
        <taxon>rosids</taxon>
        <taxon>fabids</taxon>
        <taxon>Fabales</taxon>
        <taxon>Fabaceae</taxon>
        <taxon>Papilionoideae</taxon>
        <taxon>50 kb inversion clade</taxon>
        <taxon>NPAAA clade</taxon>
        <taxon>Hologalegina</taxon>
        <taxon>IRL clade</taxon>
        <taxon>Trifolieae</taxon>
        <taxon>Medicago</taxon>
    </lineage>
</organism>
<keyword evidence="1" id="KW-1133">Transmembrane helix</keyword>